<comment type="subcellular location">
    <subcellularLocation>
        <location evidence="1">Cell projection</location>
        <location evidence="1">Cilium</location>
    </subcellularLocation>
</comment>
<dbReference type="SUPFAM" id="SSF50978">
    <property type="entry name" value="WD40 repeat-like"/>
    <property type="match status" value="2"/>
</dbReference>
<evidence type="ECO:0000256" key="5">
    <source>
        <dbReference type="ARBA" id="ARBA00022803"/>
    </source>
</evidence>
<dbReference type="GO" id="GO:0036064">
    <property type="term" value="C:ciliary basal body"/>
    <property type="evidence" value="ECO:0000318"/>
    <property type="project" value="GO_Central"/>
</dbReference>
<keyword evidence="6" id="KW-0969">Cilium</keyword>
<evidence type="ECO:0000259" key="10">
    <source>
        <dbReference type="Pfam" id="PF23387"/>
    </source>
</evidence>
<dbReference type="FunFam" id="2.130.10.10:FF:002910">
    <property type="entry name" value="Predicted protein"/>
    <property type="match status" value="1"/>
</dbReference>
<dbReference type="HOGENOM" id="CLU_002716_0_0_1"/>
<dbReference type="RefSeq" id="XP_002111877.1">
    <property type="nucleotide sequence ID" value="XM_002111841.1"/>
</dbReference>
<accession>B3RUM2</accession>
<sequence>MQLKYLKSVLSTQDGAAKVLALAWSPNNAKLAVVTTDRVVLLFDDTGEKRDKFSTKPADTKAGKKSYQVKTLAFSPDSTKIAVGQSDSILFVYKIGEDWGDKKTICNKFLQQSAVTCSTWPVESHSIVYGLADGKVRLANTKTNKSQTIYGTDSCVISLCPNISGKGILSGHADGSIVRYFFDDDGSGGAQGQIIKHSVPPYCLTWAASIIVAGCDRRIYMYGNDGKVQQQFDYSKDDTEKEFTVSASSPSGQTVVVGSFDRLRVYNWSPRRATWDESKAKNITNLYTITALSWKKDGSRLVAGTLCGGVELFDCCLRRSVYKNKFEMTYVGPSQVIVKNLISGARVVLKSHYGYEIDKVRIMGKDRYLVGHTTDTLLLGDLNTNKLSEVPWQGTGGNEKFFFENENVCMIFNAGELSLVEYGENEILGMVRTEFMNPHLISVRINERKLRNINDNKKLAYLIDLKTISIVDLVMGFTLATVNHDSKIDWLEMNETCRKLLFRDKKLRLNLYDIASQNRATILNYCTYVQWVPLSDVVVAQNRNNLCVWYNIDAHERVTMFPMKGDIVDLERNNGKTDVMVSEGVSTVAYTLDEGLIEFATALDDGDYTRAVAYLETLEMSTESEAMWKQLSTVALSARELLIAERCFTALGDVSKARYLRSVNELSDRLKEEVGGDGTDHSLVKAKLAVLEKDFKLAETFYLEQGLVDEAIDMYQELHKWEDSIAVAEMKNHTETDNLRRSYYQWLIDTNQEEKAAEVKEQEGNYIAAVNMFMKSGLPAKAAHVAISHSELSSQSDIMDRIASALLSDGLFEKAGELYEKTRQNQRALEAYRKGRAYRRAVELTRISFPAEVTKLEEEWGDYLVSQKQLDAAINHYIEAGCAVKAIEAAIHSRQWNKVVQIVDLQDQSIAKKYYKQIATHFANKKDYKMAEEYYIRGENYREAIDMYSRANLWKQSHELARKYMKGKEAANFYISQADELKTQGKFKEAEKLYITINEQDLAISMYKEQHQYDDMVRLVEIYHPDLLHETHIHLAKELINGNQFRQAEHHFLEANDWKSAVNMYRSKDMWEDAYRVAKQYGSQNAYKQVAYLWAKSMGGDSAVKLLSKFGLLEAAIDFATESSAFSFAFDLAKTAMTNKLPDIYFKRAMHLEDEGKFAEAEAEFIKANKAKEAVLMYVHNQDWDSAQRVAEQHDPDSLSDVMIGQARVAFERKEFQRAETFLLRAQRPELAIKYYKDAGMWNDALRVAKEYIPSKLQALQDEYDRDVLSNSDRGITAIVNQAKEWEMSGEYSRAIDCYLKIKADQDVDTKSLEKCWQRAVEISIKFVPDRTVDVASIVCRRLAEIECYLSAADIYTIVDMFKEAIEMYIKSSAWDKAKQVAADMAPKYKPYVDKMYSEYLKKQGKAIEMLNVDVIAGLDMLAQRGEWEKCIENAKQQGPDVLSKYIARFAASLIKEGNTERAMELFVKYGAPANKANFNIYRRICSDLFSRNDLLDASSYRIWADLRSMLQNLIHNMLKVAKEDNPVVKEFQILLQIAHYYSMRAACLTQKSLATIVAKTSISLLRHSDIIPADKAFYEAGTYAKAVGWSSLAFVFLNRYLDLTEAIEEGSADALDASEFAGTDIPVEVPLPEQQHLSEAKREEIKEWVLSVSLDQRVEQELTTDSRGVYEATLIDPNTEEVYLPCVITGYPVLQNKIDFKKPGKAANKDDWNKFVTSAKLPYNTECQNVRQFLQEWCGAPQNSSYSFD</sequence>
<dbReference type="SMART" id="SM00320">
    <property type="entry name" value="WD40"/>
    <property type="match status" value="7"/>
</dbReference>
<evidence type="ECO:0000256" key="7">
    <source>
        <dbReference type="ARBA" id="ARBA00023273"/>
    </source>
</evidence>
<evidence type="ECO:0000313" key="12">
    <source>
        <dbReference type="EMBL" id="EDV25844.1"/>
    </source>
</evidence>
<dbReference type="PANTHER" id="PTHR15722">
    <property type="entry name" value="IFT140/172-RELATED"/>
    <property type="match status" value="1"/>
</dbReference>
<dbReference type="GO" id="GO:0030992">
    <property type="term" value="C:intraciliary transport particle B"/>
    <property type="evidence" value="ECO:0000318"/>
    <property type="project" value="GO_Central"/>
</dbReference>
<evidence type="ECO:0000256" key="6">
    <source>
        <dbReference type="ARBA" id="ARBA00023069"/>
    </source>
</evidence>
<dbReference type="OMA" id="LKRTIWQ"/>
<dbReference type="PhylomeDB" id="B3RUM2"/>
<dbReference type="SUPFAM" id="SSF48452">
    <property type="entry name" value="TPR-like"/>
    <property type="match status" value="1"/>
</dbReference>
<dbReference type="GeneID" id="6752597"/>
<dbReference type="EMBL" id="DS985244">
    <property type="protein sequence ID" value="EDV25844.1"/>
    <property type="molecule type" value="Genomic_DNA"/>
</dbReference>
<dbReference type="OrthoDB" id="2186662at2759"/>
<keyword evidence="3" id="KW-0853">WD repeat</keyword>
<gene>
    <name evidence="12" type="ORF">TRIADDRAFT_24195</name>
</gene>
<dbReference type="Pfam" id="PF23387">
    <property type="entry name" value="TPR_IFT80_172"/>
    <property type="match status" value="1"/>
</dbReference>
<organism evidence="12 13">
    <name type="scientific">Trichoplax adhaerens</name>
    <name type="common">Trichoplax reptans</name>
    <dbReference type="NCBI Taxonomy" id="10228"/>
    <lineage>
        <taxon>Eukaryota</taxon>
        <taxon>Metazoa</taxon>
        <taxon>Placozoa</taxon>
        <taxon>Uniplacotomia</taxon>
        <taxon>Trichoplacea</taxon>
        <taxon>Trichoplacidae</taxon>
        <taxon>Trichoplax</taxon>
    </lineage>
</organism>
<keyword evidence="7" id="KW-0966">Cell projection</keyword>
<dbReference type="STRING" id="10228.B3RUM2"/>
<keyword evidence="5" id="KW-0802">TPR repeat</keyword>
<evidence type="ECO:0000256" key="9">
    <source>
        <dbReference type="ARBA" id="ARBA00073483"/>
    </source>
</evidence>
<reference evidence="12 13" key="1">
    <citation type="journal article" date="2008" name="Nature">
        <title>The Trichoplax genome and the nature of placozoans.</title>
        <authorList>
            <person name="Srivastava M."/>
            <person name="Begovic E."/>
            <person name="Chapman J."/>
            <person name="Putnam N.H."/>
            <person name="Hellsten U."/>
            <person name="Kawashima T."/>
            <person name="Kuo A."/>
            <person name="Mitros T."/>
            <person name="Salamov A."/>
            <person name="Carpenter M.L."/>
            <person name="Signorovitch A.Y."/>
            <person name="Moreno M.A."/>
            <person name="Kamm K."/>
            <person name="Grimwood J."/>
            <person name="Schmutz J."/>
            <person name="Shapiro H."/>
            <person name="Grigoriev I.V."/>
            <person name="Buss L.W."/>
            <person name="Schierwater B."/>
            <person name="Dellaporta S.L."/>
            <person name="Rokhsar D.S."/>
        </authorList>
    </citation>
    <scope>NUCLEOTIDE SEQUENCE [LARGE SCALE GENOMIC DNA]</scope>
    <source>
        <strain evidence="12 13">Grell-BS-1999</strain>
    </source>
</reference>
<dbReference type="FunFam" id="2.130.10.10:FF:001535">
    <property type="entry name" value="Intraflagellar transport protein 172 homolog"/>
    <property type="match status" value="1"/>
</dbReference>
<dbReference type="InParanoid" id="B3RUM2"/>
<dbReference type="InterPro" id="IPR001680">
    <property type="entry name" value="WD40_rpt"/>
</dbReference>
<dbReference type="KEGG" id="tad:TRIADDRAFT_24195"/>
<dbReference type="InterPro" id="IPR056157">
    <property type="entry name" value="TPR_IFT80_172_dom"/>
</dbReference>
<evidence type="ECO:0000256" key="1">
    <source>
        <dbReference type="ARBA" id="ARBA00004138"/>
    </source>
</evidence>
<dbReference type="Gene3D" id="2.130.10.10">
    <property type="entry name" value="YVTN repeat-like/Quinoprotein amine dehydrogenase"/>
    <property type="match status" value="2"/>
</dbReference>
<keyword evidence="13" id="KW-1185">Reference proteome</keyword>
<dbReference type="FunCoup" id="B3RUM2">
    <property type="interactions" value="359"/>
</dbReference>
<dbReference type="GO" id="GO:0005930">
    <property type="term" value="C:axoneme"/>
    <property type="evidence" value="ECO:0000318"/>
    <property type="project" value="GO_Central"/>
</dbReference>
<dbReference type="InterPro" id="IPR036322">
    <property type="entry name" value="WD40_repeat_dom_sf"/>
</dbReference>
<dbReference type="Proteomes" id="UP000009022">
    <property type="component" value="Unassembled WGS sequence"/>
</dbReference>
<evidence type="ECO:0000256" key="2">
    <source>
        <dbReference type="ARBA" id="ARBA00022473"/>
    </source>
</evidence>
<dbReference type="eggNOG" id="KOG3616">
    <property type="taxonomic scope" value="Eukaryota"/>
</dbReference>
<feature type="domain" description="IFT80/172/WDR35 TPR" evidence="10">
    <location>
        <begin position="627"/>
        <end position="761"/>
    </location>
</feature>
<evidence type="ECO:0000256" key="8">
    <source>
        <dbReference type="ARBA" id="ARBA00038130"/>
    </source>
</evidence>
<dbReference type="FunFam" id="1.25.40.470:FF:000013">
    <property type="entry name" value="intraflagellar transport protein 172 homolog"/>
    <property type="match status" value="1"/>
</dbReference>
<evidence type="ECO:0000256" key="3">
    <source>
        <dbReference type="ARBA" id="ARBA00022574"/>
    </source>
</evidence>
<keyword evidence="2" id="KW-0217">Developmental protein</keyword>
<dbReference type="InterPro" id="IPR015943">
    <property type="entry name" value="WD40/YVTN_repeat-like_dom_sf"/>
</dbReference>
<name>B3RUM2_TRIAD</name>
<dbReference type="GO" id="GO:0042073">
    <property type="term" value="P:intraciliary transport"/>
    <property type="evidence" value="ECO:0000318"/>
    <property type="project" value="GO_Central"/>
</dbReference>
<evidence type="ECO:0000259" key="11">
    <source>
        <dbReference type="Pfam" id="PF24762"/>
    </source>
</evidence>
<keyword evidence="4" id="KW-0677">Repeat</keyword>
<dbReference type="CTD" id="6752597"/>
<dbReference type="Pfam" id="PF24762">
    <property type="entry name" value="TPR_IF140-IFT172"/>
    <property type="match status" value="1"/>
</dbReference>
<protein>
    <recommendedName>
        <fullName evidence="9">Intraflagellar transport protein 172 homolog</fullName>
    </recommendedName>
</protein>
<dbReference type="InterPro" id="IPR011990">
    <property type="entry name" value="TPR-like_helical_dom_sf"/>
</dbReference>
<dbReference type="InterPro" id="IPR056168">
    <property type="entry name" value="TPR_IF140/IFT172/WDR19"/>
</dbReference>
<comment type="similarity">
    <text evidence="8">Belongs to the IFT172 family.</text>
</comment>
<feature type="domain" description="IF140/IFT172/WDR19 TPR" evidence="11">
    <location>
        <begin position="963"/>
        <end position="1194"/>
    </location>
</feature>
<dbReference type="PANTHER" id="PTHR15722:SF2">
    <property type="entry name" value="INTRAFLAGELLAR TRANSPORT PROTEIN 172 HOMOLOG"/>
    <property type="match status" value="1"/>
</dbReference>
<dbReference type="Gene3D" id="1.25.40.470">
    <property type="match status" value="2"/>
</dbReference>
<evidence type="ECO:0000313" key="13">
    <source>
        <dbReference type="Proteomes" id="UP000009022"/>
    </source>
</evidence>
<proteinExistence type="inferred from homology"/>
<evidence type="ECO:0000256" key="4">
    <source>
        <dbReference type="ARBA" id="ARBA00022737"/>
    </source>
</evidence>
<dbReference type="FunFam" id="1.25.40.470:FF:000008">
    <property type="entry name" value="Intraflagellar transport protein 172 homolog"/>
    <property type="match status" value="1"/>
</dbReference>
<dbReference type="FunFam" id="1.25.40.470:FF:000012">
    <property type="entry name" value="intraflagellar transport protein 172 homolog"/>
    <property type="match status" value="1"/>
</dbReference>